<dbReference type="Proteomes" id="UP000018211">
    <property type="component" value="Unassembled WGS sequence"/>
</dbReference>
<protein>
    <recommendedName>
        <fullName evidence="6">Phosphatidylglycerophosphate synthase</fullName>
    </recommendedName>
</protein>
<gene>
    <name evidence="4" type="ORF">VIBNISOn1_1930011</name>
</gene>
<dbReference type="RefSeq" id="WP_022611929.1">
    <property type="nucleotide sequence ID" value="NZ_LK391965.1"/>
</dbReference>
<name>A0AAV2VQC8_9VIBR</name>
<evidence type="ECO:0000256" key="1">
    <source>
        <dbReference type="ARBA" id="ARBA00022679"/>
    </source>
</evidence>
<evidence type="ECO:0000313" key="4">
    <source>
        <dbReference type="EMBL" id="CCO46920.1"/>
    </source>
</evidence>
<evidence type="ECO:0000313" key="5">
    <source>
        <dbReference type="Proteomes" id="UP000018211"/>
    </source>
</evidence>
<dbReference type="Pfam" id="PF01066">
    <property type="entry name" value="CDP-OH_P_transf"/>
    <property type="match status" value="1"/>
</dbReference>
<dbReference type="Gene3D" id="1.20.120.1760">
    <property type="match status" value="1"/>
</dbReference>
<evidence type="ECO:0000256" key="2">
    <source>
        <dbReference type="RuleBase" id="RU003750"/>
    </source>
</evidence>
<reference evidence="4 5" key="1">
    <citation type="journal article" date="2013" name="ISME J.">
        <title>Comparative genomics of pathogenic lineages of Vibrio nigripulchritudo identifies virulence-associated traits.</title>
        <authorList>
            <person name="Goudenege D."/>
            <person name="Labreuche Y."/>
            <person name="Krin E."/>
            <person name="Ansquer D."/>
            <person name="Mangenot S."/>
            <person name="Calteau A."/>
            <person name="Medigue C."/>
            <person name="Mazel D."/>
            <person name="Polz M.F."/>
            <person name="Le Roux F."/>
        </authorList>
    </citation>
    <scope>NUCLEOTIDE SEQUENCE [LARGE SCALE GENOMIC DNA]</scope>
    <source>
        <strain evidence="4 5">SOn1</strain>
    </source>
</reference>
<organism evidence="4 5">
    <name type="scientific">Vibrio nigripulchritudo SOn1</name>
    <dbReference type="NCBI Taxonomy" id="1238450"/>
    <lineage>
        <taxon>Bacteria</taxon>
        <taxon>Pseudomonadati</taxon>
        <taxon>Pseudomonadota</taxon>
        <taxon>Gammaproteobacteria</taxon>
        <taxon>Vibrionales</taxon>
        <taxon>Vibrionaceae</taxon>
        <taxon>Vibrio</taxon>
    </lineage>
</organism>
<evidence type="ECO:0008006" key="6">
    <source>
        <dbReference type="Google" id="ProtNLM"/>
    </source>
</evidence>
<accession>A0AAV2VQC8</accession>
<feature type="transmembrane region" description="Helical" evidence="3">
    <location>
        <begin position="173"/>
        <end position="193"/>
    </location>
</feature>
<comment type="caution">
    <text evidence="4">The sequence shown here is derived from an EMBL/GenBank/DDBJ whole genome shotgun (WGS) entry which is preliminary data.</text>
</comment>
<dbReference type="PROSITE" id="PS00379">
    <property type="entry name" value="CDP_ALCOHOL_P_TRANSF"/>
    <property type="match status" value="1"/>
</dbReference>
<sequence>MMITSYKQFFSATFKAPIHLSARLTLKCGFNANTVTLFALLLAIAASSMLMVTENFLWFAYAVAGIGYLDLLDGAVARASNTCSRFGAYFDAMCDRIVDAVTVFAIAWVSGLWPLCFAYVIGSLLVSYAKSRAAMEVSVSNTSWPDLMERTERFILFTAILLAYGLFPDFLIAGYSILVWGLVVSCALIYLTLVQRWHRAWRLLQ</sequence>
<dbReference type="InterPro" id="IPR000462">
    <property type="entry name" value="CDP-OH_P_trans"/>
</dbReference>
<proteinExistence type="inferred from homology"/>
<dbReference type="InterPro" id="IPR043130">
    <property type="entry name" value="CDP-OH_PTrfase_TM_dom"/>
</dbReference>
<evidence type="ECO:0000256" key="3">
    <source>
        <dbReference type="SAM" id="Phobius"/>
    </source>
</evidence>
<keyword evidence="3" id="KW-0812">Transmembrane</keyword>
<comment type="similarity">
    <text evidence="2">Belongs to the CDP-alcohol phosphatidyltransferase class-I family.</text>
</comment>
<dbReference type="GO" id="GO:0016780">
    <property type="term" value="F:phosphotransferase activity, for other substituted phosphate groups"/>
    <property type="evidence" value="ECO:0007669"/>
    <property type="project" value="InterPro"/>
</dbReference>
<dbReference type="AlphaFoldDB" id="A0AAV2VQC8"/>
<dbReference type="GO" id="GO:0008654">
    <property type="term" value="P:phospholipid biosynthetic process"/>
    <property type="evidence" value="ECO:0007669"/>
    <property type="project" value="InterPro"/>
</dbReference>
<feature type="transmembrane region" description="Helical" evidence="3">
    <location>
        <begin position="56"/>
        <end position="76"/>
    </location>
</feature>
<dbReference type="GO" id="GO:0016020">
    <property type="term" value="C:membrane"/>
    <property type="evidence" value="ECO:0007669"/>
    <property type="project" value="InterPro"/>
</dbReference>
<dbReference type="EMBL" id="CAOF01000105">
    <property type="protein sequence ID" value="CCO46920.1"/>
    <property type="molecule type" value="Genomic_DNA"/>
</dbReference>
<keyword evidence="1 2" id="KW-0808">Transferase</keyword>
<feature type="transmembrane region" description="Helical" evidence="3">
    <location>
        <begin position="30"/>
        <end position="50"/>
    </location>
</feature>
<keyword evidence="3" id="KW-0472">Membrane</keyword>
<keyword evidence="3" id="KW-1133">Transmembrane helix</keyword>
<dbReference type="InterPro" id="IPR048254">
    <property type="entry name" value="CDP_ALCOHOL_P_TRANSF_CS"/>
</dbReference>